<gene>
    <name evidence="11" type="ORF">FWK35_00026365</name>
</gene>
<evidence type="ECO:0000256" key="4">
    <source>
        <dbReference type="ARBA" id="ARBA00022598"/>
    </source>
</evidence>
<keyword evidence="3" id="KW-0820">tRNA-binding</keyword>
<protein>
    <recommendedName>
        <fullName evidence="2">alanine--tRNA ligase</fullName>
        <ecNumber evidence="2">6.1.1.7</ecNumber>
    </recommendedName>
</protein>
<evidence type="ECO:0000256" key="9">
    <source>
        <dbReference type="ARBA" id="ARBA00023146"/>
    </source>
</evidence>
<dbReference type="PANTHER" id="PTHR11777">
    <property type="entry name" value="ALANYL-TRNA SYNTHETASE"/>
    <property type="match status" value="1"/>
</dbReference>
<evidence type="ECO:0000256" key="6">
    <source>
        <dbReference type="ARBA" id="ARBA00022840"/>
    </source>
</evidence>
<dbReference type="InterPro" id="IPR018165">
    <property type="entry name" value="Ala-tRNA-synth_IIc_core"/>
</dbReference>
<dbReference type="Pfam" id="PF01411">
    <property type="entry name" value="tRNA-synt_2c"/>
    <property type="match status" value="1"/>
</dbReference>
<comment type="similarity">
    <text evidence="1">Belongs to the class-II aminoacyl-tRNA synthetase family.</text>
</comment>
<dbReference type="GO" id="GO:0005524">
    <property type="term" value="F:ATP binding"/>
    <property type="evidence" value="ECO:0007669"/>
    <property type="project" value="UniProtKB-KW"/>
</dbReference>
<comment type="caution">
    <text evidence="11">The sequence shown here is derived from an EMBL/GenBank/DDBJ whole genome shotgun (WGS) entry which is preliminary data.</text>
</comment>
<accession>A0A6G0VZM3</accession>
<dbReference type="GO" id="GO:0000049">
    <property type="term" value="F:tRNA binding"/>
    <property type="evidence" value="ECO:0007669"/>
    <property type="project" value="UniProtKB-KW"/>
</dbReference>
<keyword evidence="5" id="KW-0547">Nucleotide-binding</keyword>
<dbReference type="GO" id="GO:0002161">
    <property type="term" value="F:aminoacyl-tRNA deacylase activity"/>
    <property type="evidence" value="ECO:0007669"/>
    <property type="project" value="TreeGrafter"/>
</dbReference>
<dbReference type="InterPro" id="IPR045864">
    <property type="entry name" value="aa-tRNA-synth_II/BPL/LPL"/>
</dbReference>
<dbReference type="AlphaFoldDB" id="A0A6G0VZM3"/>
<evidence type="ECO:0000256" key="2">
    <source>
        <dbReference type="ARBA" id="ARBA00013168"/>
    </source>
</evidence>
<evidence type="ECO:0000259" key="10">
    <source>
        <dbReference type="PROSITE" id="PS50860"/>
    </source>
</evidence>
<evidence type="ECO:0000256" key="7">
    <source>
        <dbReference type="ARBA" id="ARBA00022884"/>
    </source>
</evidence>
<keyword evidence="12" id="KW-1185">Reference proteome</keyword>
<proteinExistence type="inferred from homology"/>
<evidence type="ECO:0000313" key="11">
    <source>
        <dbReference type="EMBL" id="KAF0713797.1"/>
    </source>
</evidence>
<dbReference type="SUPFAM" id="SSF55681">
    <property type="entry name" value="Class II aaRS and biotin synthetases"/>
    <property type="match status" value="1"/>
</dbReference>
<dbReference type="PROSITE" id="PS50860">
    <property type="entry name" value="AA_TRNA_LIGASE_II_ALA"/>
    <property type="match status" value="1"/>
</dbReference>
<feature type="domain" description="Alanyl-transfer RNA synthetases family profile" evidence="10">
    <location>
        <begin position="1"/>
        <end position="115"/>
    </location>
</feature>
<dbReference type="InterPro" id="IPR050058">
    <property type="entry name" value="Ala-tRNA_ligase"/>
</dbReference>
<dbReference type="EC" id="6.1.1.7" evidence="2"/>
<dbReference type="EMBL" id="VUJU01010565">
    <property type="protein sequence ID" value="KAF0713797.1"/>
    <property type="molecule type" value="Genomic_DNA"/>
</dbReference>
<dbReference type="Proteomes" id="UP000478052">
    <property type="component" value="Unassembled WGS sequence"/>
</dbReference>
<keyword evidence="9" id="KW-0030">Aminoacyl-tRNA synthetase</keyword>
<evidence type="ECO:0000256" key="8">
    <source>
        <dbReference type="ARBA" id="ARBA00022917"/>
    </source>
</evidence>
<dbReference type="Gene3D" id="3.30.930.10">
    <property type="entry name" value="Bira Bifunctional Protein, Domain 2"/>
    <property type="match status" value="2"/>
</dbReference>
<feature type="non-terminal residue" evidence="11">
    <location>
        <position position="115"/>
    </location>
</feature>
<evidence type="ECO:0000256" key="3">
    <source>
        <dbReference type="ARBA" id="ARBA00022555"/>
    </source>
</evidence>
<dbReference type="OrthoDB" id="2423964at2759"/>
<keyword evidence="4 11" id="KW-0436">Ligase</keyword>
<dbReference type="PANTHER" id="PTHR11777:SF9">
    <property type="entry name" value="ALANINE--TRNA LIGASE, CYTOPLASMIC"/>
    <property type="match status" value="1"/>
</dbReference>
<sequence length="115" mass="13938">MKNTTNEIRKKFLQFFQKKGHTILPSIYKNDEETYKIWIDIIKIPPEHIIKIGDKDNCKYHSENFWQMGDTGPCGPCTEIFYNYDAKKNHDFSEFLKNKNEYFIEIWNIVFIEYN</sequence>
<keyword evidence="8" id="KW-0648">Protein biosynthesis</keyword>
<keyword evidence="6" id="KW-0067">ATP-binding</keyword>
<dbReference type="InterPro" id="IPR018164">
    <property type="entry name" value="Ala-tRNA-synth_IIc_N"/>
</dbReference>
<evidence type="ECO:0000256" key="1">
    <source>
        <dbReference type="ARBA" id="ARBA00008226"/>
    </source>
</evidence>
<name>A0A6G0VZM3_APHCR</name>
<dbReference type="GO" id="GO:0005829">
    <property type="term" value="C:cytosol"/>
    <property type="evidence" value="ECO:0007669"/>
    <property type="project" value="TreeGrafter"/>
</dbReference>
<organism evidence="11 12">
    <name type="scientific">Aphis craccivora</name>
    <name type="common">Cowpea aphid</name>
    <dbReference type="NCBI Taxonomy" id="307492"/>
    <lineage>
        <taxon>Eukaryota</taxon>
        <taxon>Metazoa</taxon>
        <taxon>Ecdysozoa</taxon>
        <taxon>Arthropoda</taxon>
        <taxon>Hexapoda</taxon>
        <taxon>Insecta</taxon>
        <taxon>Pterygota</taxon>
        <taxon>Neoptera</taxon>
        <taxon>Paraneoptera</taxon>
        <taxon>Hemiptera</taxon>
        <taxon>Sternorrhyncha</taxon>
        <taxon>Aphidomorpha</taxon>
        <taxon>Aphidoidea</taxon>
        <taxon>Aphididae</taxon>
        <taxon>Aphidini</taxon>
        <taxon>Aphis</taxon>
        <taxon>Aphis</taxon>
    </lineage>
</organism>
<evidence type="ECO:0000313" key="12">
    <source>
        <dbReference type="Proteomes" id="UP000478052"/>
    </source>
</evidence>
<reference evidence="11 12" key="1">
    <citation type="submission" date="2019-08" db="EMBL/GenBank/DDBJ databases">
        <title>Whole genome of Aphis craccivora.</title>
        <authorList>
            <person name="Voronova N.V."/>
            <person name="Shulinski R.S."/>
            <person name="Bandarenka Y.V."/>
            <person name="Zhorov D.G."/>
            <person name="Warner D."/>
        </authorList>
    </citation>
    <scope>NUCLEOTIDE SEQUENCE [LARGE SCALE GENOMIC DNA]</scope>
    <source>
        <strain evidence="11">180601</strain>
        <tissue evidence="11">Whole Body</tissue>
    </source>
</reference>
<dbReference type="GO" id="GO:0004813">
    <property type="term" value="F:alanine-tRNA ligase activity"/>
    <property type="evidence" value="ECO:0007669"/>
    <property type="project" value="UniProtKB-EC"/>
</dbReference>
<evidence type="ECO:0000256" key="5">
    <source>
        <dbReference type="ARBA" id="ARBA00022741"/>
    </source>
</evidence>
<dbReference type="GO" id="GO:0006419">
    <property type="term" value="P:alanyl-tRNA aminoacylation"/>
    <property type="evidence" value="ECO:0007669"/>
    <property type="project" value="InterPro"/>
</dbReference>
<keyword evidence="7" id="KW-0694">RNA-binding</keyword>